<accession>A0A2T9K598</accession>
<comment type="caution">
    <text evidence="2">The sequence shown here is derived from an EMBL/GenBank/DDBJ whole genome shotgun (WGS) entry which is preliminary data.</text>
</comment>
<sequence length="229" mass="23612">MVSSSFLPSSSESSQAPSTNVLLGVASPLWAVFGGAAAAGAAWWWWSNRWREAVNLEALIAIAPEPVSRGVIDEPAPALAETPAKVIEAAVAEAEPVVETLTSATAEVVEAAAEVPLAIAEASVEVVEAVVETVPEPVSDAVAKPVEAVEKVAAPVIETAKNAADDLTLLVGIGPKLAASLADLGVTRFSQIAAWSADELDSFDKLLSLKGRAERDAWIAQAKRLAEGA</sequence>
<dbReference type="NCBIfam" id="NF045508">
    <property type="entry name" value="PhasinPhaH"/>
    <property type="match status" value="1"/>
</dbReference>
<keyword evidence="3" id="KW-1185">Reference proteome</keyword>
<dbReference type="AlphaFoldDB" id="A0A2T9K598"/>
<dbReference type="OrthoDB" id="9807941at2"/>
<keyword evidence="1" id="KW-0472">Membrane</keyword>
<organism evidence="2 3">
    <name type="scientific">Caulobacter endophyticus</name>
    <dbReference type="NCBI Taxonomy" id="2172652"/>
    <lineage>
        <taxon>Bacteria</taxon>
        <taxon>Pseudomonadati</taxon>
        <taxon>Pseudomonadota</taxon>
        <taxon>Alphaproteobacteria</taxon>
        <taxon>Caulobacterales</taxon>
        <taxon>Caulobacteraceae</taxon>
        <taxon>Caulobacter</taxon>
    </lineage>
</organism>
<keyword evidence="1" id="KW-0812">Transmembrane</keyword>
<evidence type="ECO:0000256" key="1">
    <source>
        <dbReference type="SAM" id="Phobius"/>
    </source>
</evidence>
<dbReference type="Gene3D" id="1.10.150.20">
    <property type="entry name" value="5' to 3' exonuclease, C-terminal subdomain"/>
    <property type="match status" value="1"/>
</dbReference>
<proteinExistence type="predicted"/>
<dbReference type="RefSeq" id="WP_109100339.1">
    <property type="nucleotide sequence ID" value="NZ_QDKQ01000032.1"/>
</dbReference>
<name>A0A2T9K598_9CAUL</name>
<evidence type="ECO:0000313" key="3">
    <source>
        <dbReference type="Proteomes" id="UP000245073"/>
    </source>
</evidence>
<feature type="transmembrane region" description="Helical" evidence="1">
    <location>
        <begin position="21"/>
        <end position="46"/>
    </location>
</feature>
<dbReference type="Proteomes" id="UP000245073">
    <property type="component" value="Unassembled WGS sequence"/>
</dbReference>
<protein>
    <submittedName>
        <fullName evidence="2">Uncharacterized protein</fullName>
    </submittedName>
</protein>
<evidence type="ECO:0000313" key="2">
    <source>
        <dbReference type="EMBL" id="PVM91158.1"/>
    </source>
</evidence>
<gene>
    <name evidence="2" type="ORF">DDF67_07830</name>
</gene>
<dbReference type="EMBL" id="QDKQ01000032">
    <property type="protein sequence ID" value="PVM91158.1"/>
    <property type="molecule type" value="Genomic_DNA"/>
</dbReference>
<reference evidence="2 3" key="1">
    <citation type="submission" date="2018-04" db="EMBL/GenBank/DDBJ databases">
        <title>The genome sequence of Caulobacter sp. 744.</title>
        <authorList>
            <person name="Gao J."/>
            <person name="Sun J."/>
        </authorList>
    </citation>
    <scope>NUCLEOTIDE SEQUENCE [LARGE SCALE GENOMIC DNA]</scope>
    <source>
        <strain evidence="2 3">774</strain>
    </source>
</reference>
<keyword evidence="1" id="KW-1133">Transmembrane helix</keyword>